<dbReference type="Proteomes" id="UP001221142">
    <property type="component" value="Unassembled WGS sequence"/>
</dbReference>
<dbReference type="EMBL" id="JARKIF010000019">
    <property type="protein sequence ID" value="KAJ7618750.1"/>
    <property type="molecule type" value="Genomic_DNA"/>
</dbReference>
<name>A0AAD7BES0_9AGAR</name>
<dbReference type="PANTHER" id="PTHR10039">
    <property type="entry name" value="AMELOGENIN"/>
    <property type="match status" value="1"/>
</dbReference>
<protein>
    <recommendedName>
        <fullName evidence="2">NACHT domain-containing protein</fullName>
    </recommendedName>
</protein>
<dbReference type="Pfam" id="PF24883">
    <property type="entry name" value="NPHP3_N"/>
    <property type="match status" value="1"/>
</dbReference>
<comment type="caution">
    <text evidence="3">The sequence shown here is derived from an EMBL/GenBank/DDBJ whole genome shotgun (WGS) entry which is preliminary data.</text>
</comment>
<proteinExistence type="predicted"/>
<keyword evidence="4" id="KW-1185">Reference proteome</keyword>
<dbReference type="InterPro" id="IPR007111">
    <property type="entry name" value="NACHT_NTPase"/>
</dbReference>
<sequence length="224" mass="25320">ALYNSAESFPQPRCHPETRIELLEKLRDRLHEPQIRVVWLHGPAGAGKSAIMQTLSQQLEEMGNLGVTFFFKRGHPNRGNATVLFATLAYQLALFFPVVKEPILEQVRKKPLLAATSIASQLRELLVEPCQQVTHSTLPPRILLIDGLDECDGSAVQQEILRSVQHIFCEQALPVKLVIASRPEPEIQEIFKDPSFQGFHALNIEQSFRDVENFLRKEFSPHPG</sequence>
<organism evidence="3 4">
    <name type="scientific">Roridomyces roridus</name>
    <dbReference type="NCBI Taxonomy" id="1738132"/>
    <lineage>
        <taxon>Eukaryota</taxon>
        <taxon>Fungi</taxon>
        <taxon>Dikarya</taxon>
        <taxon>Basidiomycota</taxon>
        <taxon>Agaricomycotina</taxon>
        <taxon>Agaricomycetes</taxon>
        <taxon>Agaricomycetidae</taxon>
        <taxon>Agaricales</taxon>
        <taxon>Marasmiineae</taxon>
        <taxon>Mycenaceae</taxon>
        <taxon>Roridomyces</taxon>
    </lineage>
</organism>
<evidence type="ECO:0000259" key="2">
    <source>
        <dbReference type="PROSITE" id="PS50837"/>
    </source>
</evidence>
<gene>
    <name evidence="3" type="ORF">FB45DRAFT_755746</name>
</gene>
<evidence type="ECO:0000313" key="4">
    <source>
        <dbReference type="Proteomes" id="UP001221142"/>
    </source>
</evidence>
<accession>A0AAD7BES0</accession>
<dbReference type="AlphaFoldDB" id="A0AAD7BES0"/>
<feature type="domain" description="NACHT" evidence="2">
    <location>
        <begin position="36"/>
        <end position="183"/>
    </location>
</feature>
<evidence type="ECO:0000313" key="3">
    <source>
        <dbReference type="EMBL" id="KAJ7618750.1"/>
    </source>
</evidence>
<dbReference type="SUPFAM" id="SSF52540">
    <property type="entry name" value="P-loop containing nucleoside triphosphate hydrolases"/>
    <property type="match status" value="1"/>
</dbReference>
<dbReference type="InterPro" id="IPR056884">
    <property type="entry name" value="NPHP3-like_N"/>
</dbReference>
<feature type="non-terminal residue" evidence="3">
    <location>
        <position position="1"/>
    </location>
</feature>
<dbReference type="InterPro" id="IPR027417">
    <property type="entry name" value="P-loop_NTPase"/>
</dbReference>
<reference evidence="3" key="1">
    <citation type="submission" date="2023-03" db="EMBL/GenBank/DDBJ databases">
        <title>Massive genome expansion in bonnet fungi (Mycena s.s.) driven by repeated elements and novel gene families across ecological guilds.</title>
        <authorList>
            <consortium name="Lawrence Berkeley National Laboratory"/>
            <person name="Harder C.B."/>
            <person name="Miyauchi S."/>
            <person name="Viragh M."/>
            <person name="Kuo A."/>
            <person name="Thoen E."/>
            <person name="Andreopoulos B."/>
            <person name="Lu D."/>
            <person name="Skrede I."/>
            <person name="Drula E."/>
            <person name="Henrissat B."/>
            <person name="Morin E."/>
            <person name="Kohler A."/>
            <person name="Barry K."/>
            <person name="LaButti K."/>
            <person name="Morin E."/>
            <person name="Salamov A."/>
            <person name="Lipzen A."/>
            <person name="Mereny Z."/>
            <person name="Hegedus B."/>
            <person name="Baldrian P."/>
            <person name="Stursova M."/>
            <person name="Weitz H."/>
            <person name="Taylor A."/>
            <person name="Grigoriev I.V."/>
            <person name="Nagy L.G."/>
            <person name="Martin F."/>
            <person name="Kauserud H."/>
        </authorList>
    </citation>
    <scope>NUCLEOTIDE SEQUENCE</scope>
    <source>
        <strain evidence="3">9284</strain>
    </source>
</reference>
<keyword evidence="1" id="KW-0677">Repeat</keyword>
<dbReference type="Gene3D" id="3.40.50.300">
    <property type="entry name" value="P-loop containing nucleotide triphosphate hydrolases"/>
    <property type="match status" value="1"/>
</dbReference>
<dbReference type="PROSITE" id="PS50837">
    <property type="entry name" value="NACHT"/>
    <property type="match status" value="1"/>
</dbReference>
<evidence type="ECO:0000256" key="1">
    <source>
        <dbReference type="ARBA" id="ARBA00022737"/>
    </source>
</evidence>